<protein>
    <submittedName>
        <fullName evidence="1">Uncharacterized protein</fullName>
    </submittedName>
</protein>
<dbReference type="AlphaFoldDB" id="X0XTT7"/>
<reference evidence="1" key="1">
    <citation type="journal article" date="2014" name="Front. Microbiol.">
        <title>High frequency of phylogenetically diverse reductive dehalogenase-homologous genes in deep subseafloor sedimentary metagenomes.</title>
        <authorList>
            <person name="Kawai M."/>
            <person name="Futagami T."/>
            <person name="Toyoda A."/>
            <person name="Takaki Y."/>
            <person name="Nishi S."/>
            <person name="Hori S."/>
            <person name="Arai W."/>
            <person name="Tsubouchi T."/>
            <person name="Morono Y."/>
            <person name="Uchiyama I."/>
            <person name="Ito T."/>
            <person name="Fujiyama A."/>
            <person name="Inagaki F."/>
            <person name="Takami H."/>
        </authorList>
    </citation>
    <scope>NUCLEOTIDE SEQUENCE</scope>
    <source>
        <strain evidence="1">Expedition CK06-06</strain>
    </source>
</reference>
<name>X0XTT7_9ZZZZ</name>
<proteinExistence type="predicted"/>
<dbReference type="EMBL" id="BARS01052886">
    <property type="protein sequence ID" value="GAG46680.1"/>
    <property type="molecule type" value="Genomic_DNA"/>
</dbReference>
<gene>
    <name evidence="1" type="ORF">S01H1_78567</name>
</gene>
<organism evidence="1">
    <name type="scientific">marine sediment metagenome</name>
    <dbReference type="NCBI Taxonomy" id="412755"/>
    <lineage>
        <taxon>unclassified sequences</taxon>
        <taxon>metagenomes</taxon>
        <taxon>ecological metagenomes</taxon>
    </lineage>
</organism>
<feature type="non-terminal residue" evidence="1">
    <location>
        <position position="1"/>
    </location>
</feature>
<accession>X0XTT7</accession>
<evidence type="ECO:0000313" key="1">
    <source>
        <dbReference type="EMBL" id="GAG46680.1"/>
    </source>
</evidence>
<comment type="caution">
    <text evidence="1">The sequence shown here is derived from an EMBL/GenBank/DDBJ whole genome shotgun (WGS) entry which is preliminary data.</text>
</comment>
<sequence length="129" mass="14179">RAVTPSIDVVVRISAQAPFSPLLHTMLLKDLGPLSIALDVDYDGLCVMVGLFLGSVRIDWGRTIGHEEERWAAITVSLEQRLSVIIGLEAIERTISFLGGLRLFLADGSWGGSVLFHHRQLELSFGGYF</sequence>